<organism evidence="3 4">
    <name type="scientific">Aeromicrobium piscarium</name>
    <dbReference type="NCBI Taxonomy" id="2590901"/>
    <lineage>
        <taxon>Bacteria</taxon>
        <taxon>Bacillati</taxon>
        <taxon>Actinomycetota</taxon>
        <taxon>Actinomycetes</taxon>
        <taxon>Propionibacteriales</taxon>
        <taxon>Nocardioidaceae</taxon>
        <taxon>Aeromicrobium</taxon>
    </lineage>
</organism>
<dbReference type="EMBL" id="VLNT01000009">
    <property type="protein sequence ID" value="TSD62356.1"/>
    <property type="molecule type" value="Genomic_DNA"/>
</dbReference>
<evidence type="ECO:0000259" key="2">
    <source>
        <dbReference type="PROSITE" id="PS51202"/>
    </source>
</evidence>
<evidence type="ECO:0000313" key="4">
    <source>
        <dbReference type="Proteomes" id="UP000316988"/>
    </source>
</evidence>
<feature type="domain" description="RCK C-terminal" evidence="2">
    <location>
        <begin position="142"/>
        <end position="225"/>
    </location>
</feature>
<dbReference type="PANTHER" id="PTHR43833:SF7">
    <property type="entry name" value="KTR SYSTEM POTASSIUM UPTAKE PROTEIN C"/>
    <property type="match status" value="1"/>
</dbReference>
<reference evidence="3 4" key="1">
    <citation type="submission" date="2019-07" db="EMBL/GenBank/DDBJ databases">
        <authorList>
            <person name="Zhao L.H."/>
        </authorList>
    </citation>
    <scope>NUCLEOTIDE SEQUENCE [LARGE SCALE GENOMIC DNA]</scope>
    <source>
        <strain evidence="3 4">Co35</strain>
    </source>
</reference>
<dbReference type="OrthoDB" id="9776294at2"/>
<accession>A0A554S7R2</accession>
<dbReference type="Gene3D" id="3.40.50.720">
    <property type="entry name" value="NAD(P)-binding Rossmann-like Domain"/>
    <property type="match status" value="1"/>
</dbReference>
<dbReference type="PANTHER" id="PTHR43833">
    <property type="entry name" value="POTASSIUM CHANNEL PROTEIN 2-RELATED-RELATED"/>
    <property type="match status" value="1"/>
</dbReference>
<dbReference type="InterPro" id="IPR006037">
    <property type="entry name" value="RCK_C"/>
</dbReference>
<dbReference type="SUPFAM" id="SSF116726">
    <property type="entry name" value="TrkA C-terminal domain-like"/>
    <property type="match status" value="1"/>
</dbReference>
<dbReference type="Pfam" id="PF02080">
    <property type="entry name" value="TrkA_C"/>
    <property type="match status" value="1"/>
</dbReference>
<dbReference type="PROSITE" id="PS51201">
    <property type="entry name" value="RCK_N"/>
    <property type="match status" value="1"/>
</dbReference>
<feature type="domain" description="RCK N-terminal" evidence="1">
    <location>
        <begin position="10"/>
        <end position="126"/>
    </location>
</feature>
<dbReference type="Proteomes" id="UP000316988">
    <property type="component" value="Unassembled WGS sequence"/>
</dbReference>
<dbReference type="RefSeq" id="WP_143913790.1">
    <property type="nucleotide sequence ID" value="NZ_VLNT01000009.1"/>
</dbReference>
<dbReference type="SUPFAM" id="SSF51735">
    <property type="entry name" value="NAD(P)-binding Rossmann-fold domains"/>
    <property type="match status" value="1"/>
</dbReference>
<dbReference type="Pfam" id="PF02254">
    <property type="entry name" value="TrkA_N"/>
    <property type="match status" value="1"/>
</dbReference>
<keyword evidence="4" id="KW-1185">Reference proteome</keyword>
<dbReference type="InterPro" id="IPR036291">
    <property type="entry name" value="NAD(P)-bd_dom_sf"/>
</dbReference>
<dbReference type="InterPro" id="IPR050721">
    <property type="entry name" value="Trk_Ktr_HKT_K-transport"/>
</dbReference>
<sequence>MGKKHDNPLTAPVLVVGIGRFGASVARSLERLGHEVLAVDERADLVQKFASDFTHVVAADTTDTEALRQIGAEQFSRAVVGIGTDIEASVLTVLSLVELGVEEVWAKAINAKHARILERVGATHVVRPESAMGERVAHMVTGAMIDYIEFDDGFSIARTRAPQVAIDQTLEQSALRSKYAITVVGVKRRGEDFTYARPETLISASDELIVSGPTRKVEVFCALQG</sequence>
<name>A0A554S7R2_9ACTN</name>
<proteinExistence type="predicted"/>
<dbReference type="InterPro" id="IPR003148">
    <property type="entry name" value="RCK_N"/>
</dbReference>
<evidence type="ECO:0000259" key="1">
    <source>
        <dbReference type="PROSITE" id="PS51201"/>
    </source>
</evidence>
<evidence type="ECO:0000313" key="3">
    <source>
        <dbReference type="EMBL" id="TSD62356.1"/>
    </source>
</evidence>
<dbReference type="GO" id="GO:0008324">
    <property type="term" value="F:monoatomic cation transmembrane transporter activity"/>
    <property type="evidence" value="ECO:0007669"/>
    <property type="project" value="InterPro"/>
</dbReference>
<comment type="caution">
    <text evidence="3">The sequence shown here is derived from an EMBL/GenBank/DDBJ whole genome shotgun (WGS) entry which is preliminary data.</text>
</comment>
<protein>
    <submittedName>
        <fullName evidence="3">TrkA family potassium uptake protein</fullName>
    </submittedName>
</protein>
<dbReference type="PROSITE" id="PS51202">
    <property type="entry name" value="RCK_C"/>
    <property type="match status" value="1"/>
</dbReference>
<dbReference type="GO" id="GO:0006813">
    <property type="term" value="P:potassium ion transport"/>
    <property type="evidence" value="ECO:0007669"/>
    <property type="project" value="InterPro"/>
</dbReference>
<dbReference type="Gene3D" id="3.30.70.1450">
    <property type="entry name" value="Regulator of K+ conductance, C-terminal domain"/>
    <property type="match status" value="1"/>
</dbReference>
<dbReference type="AlphaFoldDB" id="A0A554S7R2"/>
<gene>
    <name evidence="3" type="ORF">FNM00_12035</name>
</gene>
<dbReference type="InterPro" id="IPR036721">
    <property type="entry name" value="RCK_C_sf"/>
</dbReference>